<evidence type="ECO:0000313" key="2">
    <source>
        <dbReference type="Proteomes" id="UP000008152"/>
    </source>
</evidence>
<dbReference type="Proteomes" id="UP000008152">
    <property type="component" value="Chromosome II"/>
</dbReference>
<protein>
    <submittedName>
        <fullName evidence="1">Uncharacterized protein</fullName>
    </submittedName>
</protein>
<accession>A7N7P2</accession>
<reference evidence="1 2" key="1">
    <citation type="submission" date="2007-08" db="EMBL/GenBank/DDBJ databases">
        <authorList>
            <consortium name="The Vibrio harveyi Genome Sequencing Project"/>
            <person name="Bassler B."/>
            <person name="Clifton S.W."/>
            <person name="Fulton L."/>
            <person name="Delehaunty K."/>
            <person name="Fronick C."/>
            <person name="Harrison M."/>
            <person name="Markivic C."/>
            <person name="Fulton R."/>
            <person name="Tin-Wollam A.-M."/>
            <person name="Shah N."/>
            <person name="Pepin K."/>
            <person name="Nash W."/>
            <person name="Thiruvilangam P."/>
            <person name="Bhonagiri V."/>
            <person name="Waters C."/>
            <person name="Tu K.C."/>
            <person name="Irgon J."/>
            <person name="Wilson R.K."/>
        </authorList>
    </citation>
    <scope>NUCLEOTIDE SEQUENCE [LARGE SCALE GENOMIC DNA]</scope>
    <source>
        <strain evidence="2">ATCC BAA-1116 / BB120</strain>
    </source>
</reference>
<proteinExistence type="predicted"/>
<dbReference type="KEGG" id="vha:VIBHAR_07093"/>
<evidence type="ECO:0000313" key="1">
    <source>
        <dbReference type="EMBL" id="ABU74965.1"/>
    </source>
</evidence>
<dbReference type="AlphaFoldDB" id="A7N7P2"/>
<dbReference type="EMBL" id="CP000790">
    <property type="protein sequence ID" value="ABU74965.1"/>
    <property type="molecule type" value="Genomic_DNA"/>
</dbReference>
<organism evidence="1 2">
    <name type="scientific">Vibrio campbellii (strain ATCC BAA-1116)</name>
    <dbReference type="NCBI Taxonomy" id="2902295"/>
    <lineage>
        <taxon>Bacteria</taxon>
        <taxon>Pseudomonadati</taxon>
        <taxon>Pseudomonadota</taxon>
        <taxon>Gammaproteobacteria</taxon>
        <taxon>Vibrionales</taxon>
        <taxon>Vibrionaceae</taxon>
        <taxon>Vibrio</taxon>
    </lineage>
</organism>
<name>A7N7P2_VIBC1</name>
<gene>
    <name evidence="1" type="ordered locus">VIBHAR_07093</name>
</gene>
<sequence>MVLTGIFTRDSLLLYRLHDYRSFPHFALPAFTLSHYLDHAFENRAR</sequence>